<organism evidence="1 2">
    <name type="scientific">Stenotrophomonas maltophilia</name>
    <name type="common">Pseudomonas maltophilia</name>
    <name type="synonym">Xanthomonas maltophilia</name>
    <dbReference type="NCBI Taxonomy" id="40324"/>
    <lineage>
        <taxon>Bacteria</taxon>
        <taxon>Pseudomonadati</taxon>
        <taxon>Pseudomonadota</taxon>
        <taxon>Gammaproteobacteria</taxon>
        <taxon>Lysobacterales</taxon>
        <taxon>Lysobacteraceae</taxon>
        <taxon>Stenotrophomonas</taxon>
        <taxon>Stenotrophomonas maltophilia group</taxon>
    </lineage>
</organism>
<dbReference type="AlphaFoldDB" id="A0A0F5ZPK7"/>
<proteinExistence type="predicted"/>
<name>A0A0F5ZPK7_STEMA</name>
<gene>
    <name evidence="1" type="ORF">VM57_01645</name>
</gene>
<dbReference type="EMBL" id="JZRZ01000004">
    <property type="protein sequence ID" value="KKD57676.1"/>
    <property type="molecule type" value="Genomic_DNA"/>
</dbReference>
<sequence length="62" mass="6962">MLHDPDKAPDAFKKKVSDYKLKGQPIPSRIEVVLFDSEEDAEPWISMRHRGEDGGRACAHGV</sequence>
<evidence type="ECO:0000313" key="1">
    <source>
        <dbReference type="EMBL" id="KKD57676.1"/>
    </source>
</evidence>
<protein>
    <submittedName>
        <fullName evidence="1">Uncharacterized protein</fullName>
    </submittedName>
</protein>
<dbReference type="Proteomes" id="UP000243478">
    <property type="component" value="Unassembled WGS sequence"/>
</dbReference>
<accession>A0A0F5ZPK7</accession>
<evidence type="ECO:0000313" key="2">
    <source>
        <dbReference type="Proteomes" id="UP000243478"/>
    </source>
</evidence>
<comment type="caution">
    <text evidence="1">The sequence shown here is derived from an EMBL/GenBank/DDBJ whole genome shotgun (WGS) entry which is preliminary data.</text>
</comment>
<dbReference type="PATRIC" id="fig|40324.63.peg.620"/>
<reference evidence="1 2" key="1">
    <citation type="submission" date="2015-03" db="EMBL/GenBank/DDBJ databases">
        <title>Draft genome of Stenotrophomonas maltophila isolated from urine specimen.</title>
        <authorList>
            <person name="Murugan N."/>
            <person name="Malathi J."/>
            <person name="Umashankar V."/>
            <person name="Madhavan H."/>
        </authorList>
    </citation>
    <scope>NUCLEOTIDE SEQUENCE [LARGE SCALE GENOMIC DNA]</scope>
    <source>
        <strain evidence="1 2">JMNMN1</strain>
    </source>
</reference>